<evidence type="ECO:0000313" key="2">
    <source>
        <dbReference type="EMBL" id="PXX47863.1"/>
    </source>
</evidence>
<comment type="caution">
    <text evidence="2">The sequence shown here is derived from an EMBL/GenBank/DDBJ whole genome shotgun (WGS) entry which is preliminary data.</text>
</comment>
<protein>
    <submittedName>
        <fullName evidence="2">Putative transcriptional regulator</fullName>
    </submittedName>
</protein>
<gene>
    <name evidence="2" type="ORF">DFR60_11932</name>
</gene>
<evidence type="ECO:0000259" key="1">
    <source>
        <dbReference type="PROSITE" id="PS50943"/>
    </source>
</evidence>
<feature type="domain" description="HTH cro/C1-type" evidence="1">
    <location>
        <begin position="23"/>
        <end position="76"/>
    </location>
</feature>
<dbReference type="GO" id="GO:0003677">
    <property type="term" value="F:DNA binding"/>
    <property type="evidence" value="ECO:0007669"/>
    <property type="project" value="InterPro"/>
</dbReference>
<dbReference type="InterPro" id="IPR010982">
    <property type="entry name" value="Lambda_DNA-bd_dom_sf"/>
</dbReference>
<dbReference type="SUPFAM" id="SSF47413">
    <property type="entry name" value="lambda repressor-like DNA-binding domains"/>
    <property type="match status" value="1"/>
</dbReference>
<dbReference type="PROSITE" id="PS50943">
    <property type="entry name" value="HTH_CROC1"/>
    <property type="match status" value="1"/>
</dbReference>
<dbReference type="CDD" id="cd00093">
    <property type="entry name" value="HTH_XRE"/>
    <property type="match status" value="1"/>
</dbReference>
<organism evidence="2 3">
    <name type="scientific">Hungatella effluvii</name>
    <dbReference type="NCBI Taxonomy" id="1096246"/>
    <lineage>
        <taxon>Bacteria</taxon>
        <taxon>Bacillati</taxon>
        <taxon>Bacillota</taxon>
        <taxon>Clostridia</taxon>
        <taxon>Lachnospirales</taxon>
        <taxon>Lachnospiraceae</taxon>
        <taxon>Hungatella</taxon>
    </lineage>
</organism>
<dbReference type="Proteomes" id="UP000248057">
    <property type="component" value="Unassembled WGS sequence"/>
</dbReference>
<reference evidence="2 3" key="1">
    <citation type="submission" date="2018-05" db="EMBL/GenBank/DDBJ databases">
        <title>Genomic Encyclopedia of Type Strains, Phase IV (KMG-IV): sequencing the most valuable type-strain genomes for metagenomic binning, comparative biology and taxonomic classification.</title>
        <authorList>
            <person name="Goeker M."/>
        </authorList>
    </citation>
    <scope>NUCLEOTIDE SEQUENCE [LARGE SCALE GENOMIC DNA]</scope>
    <source>
        <strain evidence="2 3">DSM 24995</strain>
    </source>
</reference>
<evidence type="ECO:0000313" key="3">
    <source>
        <dbReference type="Proteomes" id="UP000248057"/>
    </source>
</evidence>
<dbReference type="AlphaFoldDB" id="A0A2V3XVM7"/>
<dbReference type="EMBL" id="QJKD01000019">
    <property type="protein sequence ID" value="PXX47863.1"/>
    <property type="molecule type" value="Genomic_DNA"/>
</dbReference>
<name>A0A2V3XVM7_9FIRM</name>
<dbReference type="RefSeq" id="WP_002601448.1">
    <property type="nucleotide sequence ID" value="NZ_JAWYAM010000080.1"/>
</dbReference>
<dbReference type="InterPro" id="IPR001387">
    <property type="entry name" value="Cro/C1-type_HTH"/>
</dbReference>
<dbReference type="Gene3D" id="1.10.260.40">
    <property type="entry name" value="lambda repressor-like DNA-binding domains"/>
    <property type="match status" value="1"/>
</dbReference>
<proteinExistence type="predicted"/>
<sequence>MRGSDEVENKTFAIRSQASAEDIIKIRKRLSLTQQRLADFMNVSKKTVEYWERKKKPITGPVVTLLKILEENPALMEYYTIPERCFPLRLWYMYHDEICSVIDVDEKNRRIKLYNFTDSYLKRAFGRNSEPNYQDYEEFIESRCFPKDRDKMKLILDDLGIPFYEPMLIIEKTEGKMAEDDFWIRIER</sequence>
<accession>A0A2V3XVM7</accession>
<keyword evidence="3" id="KW-1185">Reference proteome</keyword>
<dbReference type="Pfam" id="PF01381">
    <property type="entry name" value="HTH_3"/>
    <property type="match status" value="1"/>
</dbReference>